<keyword evidence="7" id="KW-1185">Reference proteome</keyword>
<evidence type="ECO:0000313" key="7">
    <source>
        <dbReference type="Proteomes" id="UP001055439"/>
    </source>
</evidence>
<evidence type="ECO:0000256" key="4">
    <source>
        <dbReference type="ARBA" id="ARBA00023002"/>
    </source>
</evidence>
<evidence type="ECO:0000256" key="2">
    <source>
        <dbReference type="ARBA" id="ARBA00022617"/>
    </source>
</evidence>
<dbReference type="Gene3D" id="1.10.630.10">
    <property type="entry name" value="Cytochrome P450"/>
    <property type="match status" value="1"/>
</dbReference>
<keyword evidence="2" id="KW-0349">Heme</keyword>
<dbReference type="GO" id="GO:0005506">
    <property type="term" value="F:iron ion binding"/>
    <property type="evidence" value="ECO:0007669"/>
    <property type="project" value="InterPro"/>
</dbReference>
<dbReference type="InterPro" id="IPR001128">
    <property type="entry name" value="Cyt_P450"/>
</dbReference>
<reference evidence="6" key="1">
    <citation type="submission" date="2022-05" db="EMBL/GenBank/DDBJ databases">
        <title>The Musa troglodytarum L. genome provides insights into the mechanism of non-climacteric behaviour and enrichment of carotenoids.</title>
        <authorList>
            <person name="Wang J."/>
        </authorList>
    </citation>
    <scope>NUCLEOTIDE SEQUENCE</scope>
    <source>
        <tissue evidence="6">Leaf</tissue>
    </source>
</reference>
<evidence type="ECO:0000256" key="3">
    <source>
        <dbReference type="ARBA" id="ARBA00022723"/>
    </source>
</evidence>
<keyword evidence="3" id="KW-0479">Metal-binding</keyword>
<dbReference type="GO" id="GO:0004497">
    <property type="term" value="F:monooxygenase activity"/>
    <property type="evidence" value="ECO:0007669"/>
    <property type="project" value="InterPro"/>
</dbReference>
<dbReference type="PANTHER" id="PTHR47955:SF8">
    <property type="entry name" value="CYTOCHROME P450 71D11-LIKE"/>
    <property type="match status" value="1"/>
</dbReference>
<accession>A0A9E7G739</accession>
<dbReference type="EMBL" id="CP097507">
    <property type="protein sequence ID" value="URE07412.1"/>
    <property type="molecule type" value="Genomic_DNA"/>
</dbReference>
<evidence type="ECO:0000313" key="6">
    <source>
        <dbReference type="EMBL" id="URE07412.1"/>
    </source>
</evidence>
<sequence length="165" mass="18520">MRDVARSGRTPVNLTEKLFGLSNAVVCRAAFGKRRKHQERFVSLIKDALELFSGFCVADIFPSLKFIDVLSGAEFRLRRLRRWLDEILGDIIKEHEGKASASSCDKADEVEDLVDLLLRLKDDPQLEVPLTMDNVKAVIMVRNDPSIDSCDTNLLTTVSGNNFLP</sequence>
<dbReference type="OrthoDB" id="1470350at2759"/>
<keyword evidence="5" id="KW-0408">Iron</keyword>
<dbReference type="AlphaFoldDB" id="A0A9E7G739"/>
<keyword evidence="4" id="KW-0560">Oxidoreductase</keyword>
<dbReference type="GO" id="GO:0020037">
    <property type="term" value="F:heme binding"/>
    <property type="evidence" value="ECO:0007669"/>
    <property type="project" value="InterPro"/>
</dbReference>
<dbReference type="PANTHER" id="PTHR47955">
    <property type="entry name" value="CYTOCHROME P450 FAMILY 71 PROTEIN"/>
    <property type="match status" value="1"/>
</dbReference>
<dbReference type="InterPro" id="IPR036396">
    <property type="entry name" value="Cyt_P450_sf"/>
</dbReference>
<comment type="similarity">
    <text evidence="1">Belongs to the cytochrome P450 family.</text>
</comment>
<organism evidence="6 7">
    <name type="scientific">Musa troglodytarum</name>
    <name type="common">fe'i banana</name>
    <dbReference type="NCBI Taxonomy" id="320322"/>
    <lineage>
        <taxon>Eukaryota</taxon>
        <taxon>Viridiplantae</taxon>
        <taxon>Streptophyta</taxon>
        <taxon>Embryophyta</taxon>
        <taxon>Tracheophyta</taxon>
        <taxon>Spermatophyta</taxon>
        <taxon>Magnoliopsida</taxon>
        <taxon>Liliopsida</taxon>
        <taxon>Zingiberales</taxon>
        <taxon>Musaceae</taxon>
        <taxon>Musa</taxon>
    </lineage>
</organism>
<protein>
    <submittedName>
        <fullName evidence="6">Cytochrome P450</fullName>
    </submittedName>
</protein>
<gene>
    <name evidence="6" type="ORF">MUK42_18949</name>
</gene>
<dbReference type="SUPFAM" id="SSF48264">
    <property type="entry name" value="Cytochrome P450"/>
    <property type="match status" value="1"/>
</dbReference>
<name>A0A9E7G739_9LILI</name>
<proteinExistence type="inferred from homology"/>
<evidence type="ECO:0000256" key="1">
    <source>
        <dbReference type="ARBA" id="ARBA00010617"/>
    </source>
</evidence>
<evidence type="ECO:0000256" key="5">
    <source>
        <dbReference type="ARBA" id="ARBA00023004"/>
    </source>
</evidence>
<dbReference type="GO" id="GO:0016705">
    <property type="term" value="F:oxidoreductase activity, acting on paired donors, with incorporation or reduction of molecular oxygen"/>
    <property type="evidence" value="ECO:0007669"/>
    <property type="project" value="InterPro"/>
</dbReference>
<dbReference type="Pfam" id="PF00067">
    <property type="entry name" value="p450"/>
    <property type="match status" value="1"/>
</dbReference>
<dbReference type="Proteomes" id="UP001055439">
    <property type="component" value="Chromosome 5"/>
</dbReference>